<evidence type="ECO:0000259" key="6">
    <source>
        <dbReference type="PROSITE" id="PS50011"/>
    </source>
</evidence>
<dbReference type="GO" id="GO:0004674">
    <property type="term" value="F:protein serine/threonine kinase activity"/>
    <property type="evidence" value="ECO:0007669"/>
    <property type="project" value="UniProtKB-EC"/>
</dbReference>
<feature type="domain" description="Protein kinase" evidence="6">
    <location>
        <begin position="1"/>
        <end position="186"/>
    </location>
</feature>
<reference evidence="7 8" key="1">
    <citation type="submission" date="2024-09" db="EMBL/GenBank/DDBJ databases">
        <title>Laminarin stimulates single cell rates of sulfate reduction while oxygen inhibits transcriptomic activity in coastal marine sediment.</title>
        <authorList>
            <person name="Lindsay M."/>
            <person name="Orcutt B."/>
            <person name="Emerson D."/>
            <person name="Stepanauskas R."/>
            <person name="D'Angelo T."/>
        </authorList>
    </citation>
    <scope>NUCLEOTIDE SEQUENCE [LARGE SCALE GENOMIC DNA]</scope>
    <source>
        <strain evidence="7">SAG AM-311-K15</strain>
    </source>
</reference>
<keyword evidence="3" id="KW-0547">Nucleotide-binding</keyword>
<dbReference type="Proteomes" id="UP001594351">
    <property type="component" value="Unassembled WGS sequence"/>
</dbReference>
<sequence>AGARTVSKRGELSRILALVRRLCFPLAFLHGEGIVHRDLKPENIMVKDDAMPVLVDFGLMTQFTSTESRESLTVEHGAAGTVSYMAPEQIKGELVDARADLYALGCILYELLVGHPPFTGLYPAQIIQAHLESAATPPSHFRSDVGSELDDLLGRLLAKNPRERVGHADVVATILGKLSSTEHVVEGPKPVSIPLYRPRIGPGETAAVQPQTLQEQRWLCAHRW</sequence>
<keyword evidence="1" id="KW-0723">Serine/threonine-protein kinase</keyword>
<dbReference type="CDD" id="cd14014">
    <property type="entry name" value="STKc_PknB_like"/>
    <property type="match status" value="1"/>
</dbReference>
<dbReference type="PROSITE" id="PS00108">
    <property type="entry name" value="PROTEIN_KINASE_ST"/>
    <property type="match status" value="1"/>
</dbReference>
<dbReference type="Pfam" id="PF00069">
    <property type="entry name" value="Pkinase"/>
    <property type="match status" value="1"/>
</dbReference>
<evidence type="ECO:0000256" key="1">
    <source>
        <dbReference type="ARBA" id="ARBA00022527"/>
    </source>
</evidence>
<dbReference type="EC" id="2.7.11.1" evidence="7"/>
<dbReference type="InterPro" id="IPR000719">
    <property type="entry name" value="Prot_kinase_dom"/>
</dbReference>
<comment type="caution">
    <text evidence="7">The sequence shown here is derived from an EMBL/GenBank/DDBJ whole genome shotgun (WGS) entry which is preliminary data.</text>
</comment>
<evidence type="ECO:0000256" key="2">
    <source>
        <dbReference type="ARBA" id="ARBA00022679"/>
    </source>
</evidence>
<dbReference type="SUPFAM" id="SSF56112">
    <property type="entry name" value="Protein kinase-like (PK-like)"/>
    <property type="match status" value="1"/>
</dbReference>
<keyword evidence="8" id="KW-1185">Reference proteome</keyword>
<protein>
    <submittedName>
        <fullName evidence="7">Serine/threonine-protein kinase</fullName>
        <ecNumber evidence="7">2.7.11.1</ecNumber>
    </submittedName>
</protein>
<evidence type="ECO:0000256" key="5">
    <source>
        <dbReference type="ARBA" id="ARBA00022840"/>
    </source>
</evidence>
<dbReference type="InterPro" id="IPR011009">
    <property type="entry name" value="Kinase-like_dom_sf"/>
</dbReference>
<proteinExistence type="predicted"/>
<keyword evidence="5" id="KW-0067">ATP-binding</keyword>
<evidence type="ECO:0000256" key="4">
    <source>
        <dbReference type="ARBA" id="ARBA00022777"/>
    </source>
</evidence>
<evidence type="ECO:0000313" key="7">
    <source>
        <dbReference type="EMBL" id="MFC1853161.1"/>
    </source>
</evidence>
<keyword evidence="2 7" id="KW-0808">Transferase</keyword>
<accession>A0ABV6Z3Y9</accession>
<dbReference type="InterPro" id="IPR008271">
    <property type="entry name" value="Ser/Thr_kinase_AS"/>
</dbReference>
<dbReference type="EMBL" id="JBHPBY010000435">
    <property type="protein sequence ID" value="MFC1853161.1"/>
    <property type="molecule type" value="Genomic_DNA"/>
</dbReference>
<keyword evidence="4 7" id="KW-0418">Kinase</keyword>
<dbReference type="PANTHER" id="PTHR24351">
    <property type="entry name" value="RIBOSOMAL PROTEIN S6 KINASE"/>
    <property type="match status" value="1"/>
</dbReference>
<evidence type="ECO:0000313" key="8">
    <source>
        <dbReference type="Proteomes" id="UP001594351"/>
    </source>
</evidence>
<dbReference type="PROSITE" id="PS50011">
    <property type="entry name" value="PROTEIN_KINASE_DOM"/>
    <property type="match status" value="1"/>
</dbReference>
<evidence type="ECO:0000256" key="3">
    <source>
        <dbReference type="ARBA" id="ARBA00022741"/>
    </source>
</evidence>
<organism evidence="7 8">
    <name type="scientific">candidate division CSSED10-310 bacterium</name>
    <dbReference type="NCBI Taxonomy" id="2855610"/>
    <lineage>
        <taxon>Bacteria</taxon>
        <taxon>Bacteria division CSSED10-310</taxon>
    </lineage>
</organism>
<name>A0ABV6Z3Y9_UNCC1</name>
<feature type="non-terminal residue" evidence="7">
    <location>
        <position position="1"/>
    </location>
</feature>
<dbReference type="Gene3D" id="1.10.510.10">
    <property type="entry name" value="Transferase(Phosphotransferase) domain 1"/>
    <property type="match status" value="1"/>
</dbReference>
<dbReference type="SMART" id="SM00220">
    <property type="entry name" value="S_TKc"/>
    <property type="match status" value="1"/>
</dbReference>
<gene>
    <name evidence="7" type="ORF">ACFL27_23430</name>
</gene>